<keyword evidence="3" id="KW-1185">Reference proteome</keyword>
<dbReference type="EMBL" id="JALJEJ010000003">
    <property type="protein sequence ID" value="MCJ8209939.1"/>
    <property type="molecule type" value="Genomic_DNA"/>
</dbReference>
<proteinExistence type="predicted"/>
<gene>
    <name evidence="2" type="ORF">MUY27_09485</name>
</gene>
<name>A0A9X2B8S7_9SPHI</name>
<comment type="caution">
    <text evidence="2">The sequence shown here is derived from an EMBL/GenBank/DDBJ whole genome shotgun (WGS) entry which is preliminary data.</text>
</comment>
<dbReference type="AlphaFoldDB" id="A0A9X2B8S7"/>
<protein>
    <submittedName>
        <fullName evidence="2">DUF262 domain-containing protein</fullName>
    </submittedName>
</protein>
<dbReference type="InterPro" id="IPR004919">
    <property type="entry name" value="GmrSD_N"/>
</dbReference>
<feature type="domain" description="GmrSD restriction endonucleases N-terminal" evidence="1">
    <location>
        <begin position="118"/>
        <end position="265"/>
    </location>
</feature>
<dbReference type="PANTHER" id="PTHR39639">
    <property type="entry name" value="CHROMOSOME 16, WHOLE GENOME SHOTGUN SEQUENCE"/>
    <property type="match status" value="1"/>
</dbReference>
<sequence length="459" mass="53149">MAAIIELAVNGNDTLLLVPVRNDEEGNNNIFSLIDEHKKSWMELQLSDRTLKVISSNPNITEDNETLYIKLDKLVLDIIEAEQSGTENSDTSITEEANPYDPDLIKVNSKQFSVKLIDEMINNKDIDLNPDFQRNYVWTSLQKSRLIESILLRIPLPMFYFAEERDGLISVVDGLQRLTTIKEFMDNKFPLKNLEYLKDTCEGRYYTDHNGKKGIDPKYFRWFNMTQFSVNVIDPSSPAKVKYDIFRRINTGGKPLNNQEIRNCLASKALRTILKQMAELEEFKTATDRSIKPTRMDDQEIALRFILFLRLVQSNKTIDNYNGYMDSSLDELTDELSKHSTSELEHFVSSFSNAMKNAEYLFGSRFAFRKVTPVDLVPGAYKQLINKALFVCWSVLLSQYDYEKVKQLNEKNALLQPLAESIKDDRNFWMYLSYGTNSKANLVYAFKQCNKLLKQHLNN</sequence>
<dbReference type="Pfam" id="PF03235">
    <property type="entry name" value="GmrSD_N"/>
    <property type="match status" value="1"/>
</dbReference>
<reference evidence="2" key="1">
    <citation type="submission" date="2022-04" db="EMBL/GenBank/DDBJ databases">
        <title>Mucilaginibacter sp. RS28 isolated from freshwater.</title>
        <authorList>
            <person name="Ko S.-R."/>
        </authorList>
    </citation>
    <scope>NUCLEOTIDE SEQUENCE</scope>
    <source>
        <strain evidence="2">RS28</strain>
    </source>
</reference>
<accession>A0A9X2B8S7</accession>
<dbReference type="Proteomes" id="UP001139450">
    <property type="component" value="Unassembled WGS sequence"/>
</dbReference>
<evidence type="ECO:0000313" key="2">
    <source>
        <dbReference type="EMBL" id="MCJ8209939.1"/>
    </source>
</evidence>
<organism evidence="2 3">
    <name type="scientific">Mucilaginibacter straminoryzae</name>
    <dbReference type="NCBI Taxonomy" id="2932774"/>
    <lineage>
        <taxon>Bacteria</taxon>
        <taxon>Pseudomonadati</taxon>
        <taxon>Bacteroidota</taxon>
        <taxon>Sphingobacteriia</taxon>
        <taxon>Sphingobacteriales</taxon>
        <taxon>Sphingobacteriaceae</taxon>
        <taxon>Mucilaginibacter</taxon>
    </lineage>
</organism>
<dbReference type="RefSeq" id="WP_245129766.1">
    <property type="nucleotide sequence ID" value="NZ_JALJEJ010000003.1"/>
</dbReference>
<dbReference type="PANTHER" id="PTHR39639:SF1">
    <property type="entry name" value="DUF262 DOMAIN-CONTAINING PROTEIN"/>
    <property type="match status" value="1"/>
</dbReference>
<evidence type="ECO:0000259" key="1">
    <source>
        <dbReference type="Pfam" id="PF03235"/>
    </source>
</evidence>
<evidence type="ECO:0000313" key="3">
    <source>
        <dbReference type="Proteomes" id="UP001139450"/>
    </source>
</evidence>